<comment type="pathway">
    <text evidence="4">Amino-acid biosynthesis; L-histidine biosynthesis; L-histidine from 5-phospho-alpha-D-ribose 1-diphosphate: step 2/9.</text>
</comment>
<keyword evidence="10 11" id="KW-0368">Histidine biosynthesis</keyword>
<feature type="binding site" evidence="11">
    <location>
        <position position="116"/>
    </location>
    <ligand>
        <name>Zn(2+)</name>
        <dbReference type="ChEBI" id="CHEBI:29105"/>
        <note>ligand shared between dimeric partners</note>
    </ligand>
</feature>
<dbReference type="EC" id="3.5.4.19" evidence="11"/>
<comment type="catalytic activity">
    <reaction evidence="1 11">
        <text>1-(5-phospho-beta-D-ribosyl)-5'-AMP + H2O = 1-(5-phospho-beta-D-ribosyl)-5-[(5-phospho-beta-D-ribosylamino)methylideneamino]imidazole-4-carboxamide</text>
        <dbReference type="Rhea" id="RHEA:20049"/>
        <dbReference type="ChEBI" id="CHEBI:15377"/>
        <dbReference type="ChEBI" id="CHEBI:58435"/>
        <dbReference type="ChEBI" id="CHEBI:59457"/>
        <dbReference type="EC" id="3.5.4.19"/>
    </reaction>
</comment>
<dbReference type="Pfam" id="PF01502">
    <property type="entry name" value="PRA-CH"/>
    <property type="match status" value="1"/>
</dbReference>
<comment type="subunit">
    <text evidence="11">Homodimer.</text>
</comment>
<evidence type="ECO:0000256" key="4">
    <source>
        <dbReference type="ARBA" id="ARBA00005204"/>
    </source>
</evidence>
<dbReference type="NCBIfam" id="NF000768">
    <property type="entry name" value="PRK00051.1"/>
    <property type="match status" value="1"/>
</dbReference>
<dbReference type="STRING" id="675511.GCA_000341735_04066"/>
<comment type="similarity">
    <text evidence="11">Belongs to the PRA-CH family.</text>
</comment>
<comment type="cofactor">
    <cofactor evidence="11">
        <name>Zn(2+)</name>
        <dbReference type="ChEBI" id="CHEBI:29105"/>
    </cofactor>
    <text evidence="11">Binds 1 zinc ion per subunit.</text>
</comment>
<dbReference type="EMBL" id="CP035467">
    <property type="protein sequence ID" value="QCW83741.1"/>
    <property type="molecule type" value="Genomic_DNA"/>
</dbReference>
<comment type="similarity">
    <text evidence="5">In the C-terminal section; belongs to the PRA-PH family.</text>
</comment>
<gene>
    <name evidence="11 13" type="primary">hisI</name>
    <name evidence="13" type="ORF">EQU24_16935</name>
</gene>
<evidence type="ECO:0000259" key="12">
    <source>
        <dbReference type="Pfam" id="PF01502"/>
    </source>
</evidence>
<dbReference type="UniPathway" id="UPA00031">
    <property type="reaction ID" value="UER00008"/>
</dbReference>
<dbReference type="HAMAP" id="MF_01021">
    <property type="entry name" value="HisI"/>
    <property type="match status" value="1"/>
</dbReference>
<keyword evidence="11" id="KW-0479">Metal-binding</keyword>
<evidence type="ECO:0000256" key="5">
    <source>
        <dbReference type="ARBA" id="ARBA00007731"/>
    </source>
</evidence>
<reference evidence="14" key="1">
    <citation type="journal article" date="2019" name="J. Bacteriol.">
        <title>A Mutagenic Screen Identifies a TonB-Dependent Receptor Required for the Lanthanide Metal Switch in the Type I Methanotroph 'Methylotuvimicrobium buryatense' 5GB1C.</title>
        <authorList>
            <person name="Groom J.D."/>
            <person name="Ford S.M."/>
            <person name="Pesesky M.W."/>
            <person name="Lidstrom M.E."/>
        </authorList>
    </citation>
    <scope>NUCLEOTIDE SEQUENCE [LARGE SCALE GENOMIC DNA]</scope>
    <source>
        <strain evidence="14">5GB1C</strain>
    </source>
</reference>
<comment type="subcellular location">
    <subcellularLocation>
        <location evidence="11">Cytoplasm</location>
    </subcellularLocation>
</comment>
<comment type="similarity">
    <text evidence="6">In the N-terminal section; belongs to the PRA-CH family.</text>
</comment>
<dbReference type="PANTHER" id="PTHR42945:SF1">
    <property type="entry name" value="HISTIDINE BIOSYNTHESIS BIFUNCTIONAL PROTEIN HIS7"/>
    <property type="match status" value="1"/>
</dbReference>
<keyword evidence="8 11" id="KW-0028">Amino-acid biosynthesis</keyword>
<dbReference type="SUPFAM" id="SSF141734">
    <property type="entry name" value="HisI-like"/>
    <property type="match status" value="1"/>
</dbReference>
<feature type="binding site" evidence="11">
    <location>
        <position position="93"/>
    </location>
    <ligand>
        <name>Zn(2+)</name>
        <dbReference type="ChEBI" id="CHEBI:29105"/>
        <note>ligand shared between dimeric partners</note>
    </ligand>
</feature>
<keyword evidence="9 11" id="KW-0378">Hydrolase</keyword>
<dbReference type="GO" id="GO:0004635">
    <property type="term" value="F:phosphoribosyl-AMP cyclohydrolase activity"/>
    <property type="evidence" value="ECO:0007669"/>
    <property type="project" value="UniProtKB-UniRule"/>
</dbReference>
<dbReference type="InterPro" id="IPR026660">
    <property type="entry name" value="PRA-CH"/>
</dbReference>
<comment type="pathway">
    <text evidence="3 11">Amino-acid biosynthesis; L-histidine biosynthesis; L-histidine from 5-phospho-alpha-D-ribose 1-diphosphate: step 3/9.</text>
</comment>
<evidence type="ECO:0000256" key="8">
    <source>
        <dbReference type="ARBA" id="ARBA00022605"/>
    </source>
</evidence>
<evidence type="ECO:0000256" key="10">
    <source>
        <dbReference type="ARBA" id="ARBA00023102"/>
    </source>
</evidence>
<protein>
    <recommendedName>
        <fullName evidence="11">Phosphoribosyl-AMP cyclohydrolase</fullName>
        <shortName evidence="11">PRA-CH</shortName>
        <ecNumber evidence="11">3.5.4.19</ecNumber>
    </recommendedName>
</protein>
<evidence type="ECO:0000256" key="6">
    <source>
        <dbReference type="ARBA" id="ARBA00008299"/>
    </source>
</evidence>
<keyword evidence="14" id="KW-1185">Reference proteome</keyword>
<comment type="catalytic activity">
    <reaction evidence="2">
        <text>1-(5-phospho-beta-D-ribosyl)-ATP + H2O = 1-(5-phospho-beta-D-ribosyl)-5'-AMP + diphosphate + H(+)</text>
        <dbReference type="Rhea" id="RHEA:22828"/>
        <dbReference type="ChEBI" id="CHEBI:15377"/>
        <dbReference type="ChEBI" id="CHEBI:15378"/>
        <dbReference type="ChEBI" id="CHEBI:33019"/>
        <dbReference type="ChEBI" id="CHEBI:59457"/>
        <dbReference type="ChEBI" id="CHEBI:73183"/>
        <dbReference type="EC" id="3.6.1.31"/>
    </reaction>
</comment>
<proteinExistence type="inferred from homology"/>
<dbReference type="GO" id="GO:0000105">
    <property type="term" value="P:L-histidine biosynthetic process"/>
    <property type="evidence" value="ECO:0007669"/>
    <property type="project" value="UniProtKB-UniRule"/>
</dbReference>
<name>A0A4P9UTN9_METBY</name>
<dbReference type="InterPro" id="IPR002496">
    <property type="entry name" value="PRib_AMP_CycHydrolase_dom"/>
</dbReference>
<feature type="domain" description="Phosphoribosyl-AMP cyclohydrolase" evidence="12">
    <location>
        <begin position="45"/>
        <end position="118"/>
    </location>
</feature>
<dbReference type="PANTHER" id="PTHR42945">
    <property type="entry name" value="HISTIDINE BIOSYNTHESIS BIFUNCTIONAL PROTEIN"/>
    <property type="match status" value="1"/>
</dbReference>
<dbReference type="KEGG" id="mbur:EQU24_16935"/>
<dbReference type="RefSeq" id="WP_017842442.1">
    <property type="nucleotide sequence ID" value="NZ_CP035467.1"/>
</dbReference>
<evidence type="ECO:0000256" key="7">
    <source>
        <dbReference type="ARBA" id="ARBA00022490"/>
    </source>
</evidence>
<feature type="binding site" evidence="11">
    <location>
        <position position="94"/>
    </location>
    <ligand>
        <name>Mg(2+)</name>
        <dbReference type="ChEBI" id="CHEBI:18420"/>
    </ligand>
</feature>
<dbReference type="InterPro" id="IPR038019">
    <property type="entry name" value="PRib_AMP_CycHydrolase_sf"/>
</dbReference>
<dbReference type="Gene3D" id="4.10.80.70">
    <property type="match status" value="1"/>
</dbReference>
<sequence>MIEQNENRDVGEALPWADVLTGLPFNEQGLVPAIAQQYDTGEVLMMAWMNRDAILETLQHGHVCYWSRSRAKLWRKGESSGQIQMLKEFYLDCDGDTLLLKVDQQGPACHTGRRSCFYNRVSGDRVEVVSAPLIAPDQLYKQSHGAES</sequence>
<accession>A0A4P9UTN9</accession>
<dbReference type="GO" id="GO:0004636">
    <property type="term" value="F:phosphoribosyl-ATP diphosphatase activity"/>
    <property type="evidence" value="ECO:0007669"/>
    <property type="project" value="UniProtKB-EC"/>
</dbReference>
<dbReference type="GO" id="GO:0000287">
    <property type="term" value="F:magnesium ion binding"/>
    <property type="evidence" value="ECO:0007669"/>
    <property type="project" value="UniProtKB-UniRule"/>
</dbReference>
<organism evidence="13 14">
    <name type="scientific">Methylotuvimicrobium buryatense</name>
    <name type="common">Methylomicrobium buryatense</name>
    <dbReference type="NCBI Taxonomy" id="95641"/>
    <lineage>
        <taxon>Bacteria</taxon>
        <taxon>Pseudomonadati</taxon>
        <taxon>Pseudomonadota</taxon>
        <taxon>Gammaproteobacteria</taxon>
        <taxon>Methylococcales</taxon>
        <taxon>Methylococcaceae</taxon>
        <taxon>Methylotuvimicrobium</taxon>
    </lineage>
</organism>
<evidence type="ECO:0000313" key="14">
    <source>
        <dbReference type="Proteomes" id="UP000305881"/>
    </source>
</evidence>
<evidence type="ECO:0000256" key="2">
    <source>
        <dbReference type="ARBA" id="ARBA00001460"/>
    </source>
</evidence>
<dbReference type="OrthoDB" id="9795769at2"/>
<evidence type="ECO:0000256" key="11">
    <source>
        <dbReference type="HAMAP-Rule" id="MF_01021"/>
    </source>
</evidence>
<dbReference type="AlphaFoldDB" id="A0A4P9UTN9"/>
<comment type="function">
    <text evidence="11">Catalyzes the hydrolysis of the adenine ring of phosphoribosyl-AMP.</text>
</comment>
<comment type="cofactor">
    <cofactor evidence="11">
        <name>Mg(2+)</name>
        <dbReference type="ChEBI" id="CHEBI:18420"/>
    </cofactor>
    <text evidence="11">Binds 1 Mg(2+) ion per subunit.</text>
</comment>
<keyword evidence="7 11" id="KW-0963">Cytoplasm</keyword>
<evidence type="ECO:0000256" key="1">
    <source>
        <dbReference type="ARBA" id="ARBA00000024"/>
    </source>
</evidence>
<feature type="binding site" evidence="11">
    <location>
        <position position="92"/>
    </location>
    <ligand>
        <name>Mg(2+)</name>
        <dbReference type="ChEBI" id="CHEBI:18420"/>
    </ligand>
</feature>
<dbReference type="GO" id="GO:0008270">
    <property type="term" value="F:zinc ion binding"/>
    <property type="evidence" value="ECO:0007669"/>
    <property type="project" value="UniProtKB-UniRule"/>
</dbReference>
<keyword evidence="11" id="KW-0460">Magnesium</keyword>
<dbReference type="Gene3D" id="3.10.20.810">
    <property type="entry name" value="Phosphoribosyl-AMP cyclohydrolase"/>
    <property type="match status" value="1"/>
</dbReference>
<dbReference type="Proteomes" id="UP000305881">
    <property type="component" value="Chromosome"/>
</dbReference>
<evidence type="ECO:0000256" key="3">
    <source>
        <dbReference type="ARBA" id="ARBA00005169"/>
    </source>
</evidence>
<feature type="binding site" evidence="11">
    <location>
        <position position="109"/>
    </location>
    <ligand>
        <name>Zn(2+)</name>
        <dbReference type="ChEBI" id="CHEBI:29105"/>
        <note>ligand shared between dimeric partners</note>
    </ligand>
</feature>
<dbReference type="FunFam" id="3.10.20.810:FF:000001">
    <property type="entry name" value="Histidine biosynthesis bifunctional protein HisIE"/>
    <property type="match status" value="1"/>
</dbReference>
<keyword evidence="11" id="KW-0862">Zinc</keyword>
<evidence type="ECO:0000313" key="13">
    <source>
        <dbReference type="EMBL" id="QCW83741.1"/>
    </source>
</evidence>
<evidence type="ECO:0000256" key="9">
    <source>
        <dbReference type="ARBA" id="ARBA00022801"/>
    </source>
</evidence>
<feature type="binding site" evidence="11">
    <location>
        <position position="96"/>
    </location>
    <ligand>
        <name>Mg(2+)</name>
        <dbReference type="ChEBI" id="CHEBI:18420"/>
    </ligand>
</feature>
<dbReference type="GO" id="GO:0005737">
    <property type="term" value="C:cytoplasm"/>
    <property type="evidence" value="ECO:0007669"/>
    <property type="project" value="UniProtKB-SubCell"/>
</dbReference>